<dbReference type="Proteomes" id="UP000075606">
    <property type="component" value="Unassembled WGS sequence"/>
</dbReference>
<dbReference type="InterPro" id="IPR036388">
    <property type="entry name" value="WH-like_DNA-bd_sf"/>
</dbReference>
<dbReference type="SUPFAM" id="SSF46785">
    <property type="entry name" value="Winged helix' DNA-binding domain"/>
    <property type="match status" value="1"/>
</dbReference>
<comment type="caution">
    <text evidence="7">The sequence shown here is derived from an EMBL/GenBank/DDBJ whole genome shotgun (WGS) entry which is preliminary data.</text>
</comment>
<dbReference type="PRINTS" id="PR00598">
    <property type="entry name" value="HTHMARR"/>
</dbReference>
<dbReference type="EMBL" id="LRPC01000028">
    <property type="protein sequence ID" value="KYG74229.1"/>
    <property type="molecule type" value="Genomic_DNA"/>
</dbReference>
<evidence type="ECO:0000256" key="4">
    <source>
        <dbReference type="ARBA" id="ARBA00023125"/>
    </source>
</evidence>
<dbReference type="SMART" id="SM00347">
    <property type="entry name" value="HTH_MARR"/>
    <property type="match status" value="1"/>
</dbReference>
<dbReference type="InterPro" id="IPR000835">
    <property type="entry name" value="HTH_MarR-typ"/>
</dbReference>
<dbReference type="GO" id="GO:0003677">
    <property type="term" value="F:DNA binding"/>
    <property type="evidence" value="ECO:0007669"/>
    <property type="project" value="UniProtKB-KW"/>
</dbReference>
<keyword evidence="5" id="KW-0804">Transcription</keyword>
<dbReference type="InterPro" id="IPR055166">
    <property type="entry name" value="Transc_reg_Sar_Rot_HTH"/>
</dbReference>
<dbReference type="GO" id="GO:0006950">
    <property type="term" value="P:response to stress"/>
    <property type="evidence" value="ECO:0007669"/>
    <property type="project" value="TreeGrafter"/>
</dbReference>
<sequence length="142" mass="16175">MSENLKLSNQVCFPIYSLAKEVVGLYRPILQQLDLTYPQYLVMLILWEEGTQNVSEIGTKLHLDSGTLTPLLKRLEQKKLIERNRSAQDERIVQIELTADGQKMKTAATQVPEQILNSLNVTVEQLEALKTGIDNILNQIRK</sequence>
<dbReference type="RefSeq" id="WP_068223943.1">
    <property type="nucleotide sequence ID" value="NZ_LRPC01000028.1"/>
</dbReference>
<dbReference type="STRING" id="333140.AWW68_16405"/>
<keyword evidence="4" id="KW-0238">DNA-binding</keyword>
<evidence type="ECO:0000256" key="5">
    <source>
        <dbReference type="ARBA" id="ARBA00023163"/>
    </source>
</evidence>
<organism evidence="7 8">
    <name type="scientific">Roseivirga spongicola</name>
    <dbReference type="NCBI Taxonomy" id="333140"/>
    <lineage>
        <taxon>Bacteria</taxon>
        <taxon>Pseudomonadati</taxon>
        <taxon>Bacteroidota</taxon>
        <taxon>Cytophagia</taxon>
        <taxon>Cytophagales</taxon>
        <taxon>Roseivirgaceae</taxon>
        <taxon>Roseivirga</taxon>
    </lineage>
</organism>
<dbReference type="FunFam" id="1.10.10.10:FF:000163">
    <property type="entry name" value="MarR family transcriptional regulator"/>
    <property type="match status" value="1"/>
</dbReference>
<reference evidence="7 8" key="1">
    <citation type="submission" date="2016-01" db="EMBL/GenBank/DDBJ databases">
        <title>Genome sequencing of Roseivirga spongicola UST030701-084.</title>
        <authorList>
            <person name="Selvaratnam C."/>
            <person name="Thevarajoo S."/>
            <person name="Goh K.M."/>
            <person name="Ee R."/>
            <person name="Chan K.-G."/>
            <person name="Chong C.S."/>
        </authorList>
    </citation>
    <scope>NUCLEOTIDE SEQUENCE [LARGE SCALE GENOMIC DNA]</scope>
    <source>
        <strain evidence="7 8">UST030701-084</strain>
    </source>
</reference>
<comment type="subcellular location">
    <subcellularLocation>
        <location evidence="1">Cytoplasm</location>
    </subcellularLocation>
</comment>
<dbReference type="PANTHER" id="PTHR33164:SF5">
    <property type="entry name" value="ORGANIC HYDROPEROXIDE RESISTANCE TRANSCRIPTIONAL REGULATOR"/>
    <property type="match status" value="1"/>
</dbReference>
<feature type="domain" description="HTH marR-type" evidence="6">
    <location>
        <begin position="1"/>
        <end position="138"/>
    </location>
</feature>
<dbReference type="InterPro" id="IPR036390">
    <property type="entry name" value="WH_DNA-bd_sf"/>
</dbReference>
<dbReference type="OrthoDB" id="9806864at2"/>
<dbReference type="Gene3D" id="1.10.10.10">
    <property type="entry name" value="Winged helix-like DNA-binding domain superfamily/Winged helix DNA-binding domain"/>
    <property type="match status" value="1"/>
</dbReference>
<name>A0A150X659_9BACT</name>
<proteinExistence type="predicted"/>
<evidence type="ECO:0000256" key="3">
    <source>
        <dbReference type="ARBA" id="ARBA00023015"/>
    </source>
</evidence>
<keyword evidence="2" id="KW-0963">Cytoplasm</keyword>
<gene>
    <name evidence="7" type="ORF">AWW68_16405</name>
</gene>
<evidence type="ECO:0000259" key="6">
    <source>
        <dbReference type="PROSITE" id="PS50995"/>
    </source>
</evidence>
<keyword evidence="8" id="KW-1185">Reference proteome</keyword>
<dbReference type="InterPro" id="IPR039422">
    <property type="entry name" value="MarR/SlyA-like"/>
</dbReference>
<evidence type="ECO:0000256" key="1">
    <source>
        <dbReference type="ARBA" id="ARBA00004496"/>
    </source>
</evidence>
<protein>
    <submittedName>
        <fullName evidence="7">MarR family transcriptional regulator</fullName>
    </submittedName>
</protein>
<evidence type="ECO:0000256" key="2">
    <source>
        <dbReference type="ARBA" id="ARBA00022490"/>
    </source>
</evidence>
<keyword evidence="3" id="KW-0805">Transcription regulation</keyword>
<evidence type="ECO:0000313" key="7">
    <source>
        <dbReference type="EMBL" id="KYG74229.1"/>
    </source>
</evidence>
<evidence type="ECO:0000313" key="8">
    <source>
        <dbReference type="Proteomes" id="UP000075606"/>
    </source>
</evidence>
<dbReference type="GO" id="GO:0005737">
    <property type="term" value="C:cytoplasm"/>
    <property type="evidence" value="ECO:0007669"/>
    <property type="project" value="UniProtKB-SubCell"/>
</dbReference>
<dbReference type="AlphaFoldDB" id="A0A150X659"/>
<accession>A0A150X659</accession>
<dbReference type="PANTHER" id="PTHR33164">
    <property type="entry name" value="TRANSCRIPTIONAL REGULATOR, MARR FAMILY"/>
    <property type="match status" value="1"/>
</dbReference>
<dbReference type="GO" id="GO:0003700">
    <property type="term" value="F:DNA-binding transcription factor activity"/>
    <property type="evidence" value="ECO:0007669"/>
    <property type="project" value="InterPro"/>
</dbReference>
<dbReference type="PROSITE" id="PS50995">
    <property type="entry name" value="HTH_MARR_2"/>
    <property type="match status" value="1"/>
</dbReference>
<dbReference type="Pfam" id="PF22381">
    <property type="entry name" value="Staph_reg_Sar_Rot"/>
    <property type="match status" value="1"/>
</dbReference>